<protein>
    <submittedName>
        <fullName evidence="1">Rac prophage predicted tail protein</fullName>
    </submittedName>
</protein>
<dbReference type="Proteomes" id="UP000019194">
    <property type="component" value="Unassembled WGS sequence"/>
</dbReference>
<accession>A0A7G2IS91</accession>
<dbReference type="EMBL" id="CBWP010000062">
    <property type="protein sequence ID" value="CDL39788.1"/>
    <property type="molecule type" value="Genomic_DNA"/>
</dbReference>
<evidence type="ECO:0000313" key="2">
    <source>
        <dbReference type="Proteomes" id="UP000019194"/>
    </source>
</evidence>
<reference evidence="1 2" key="1">
    <citation type="submission" date="2013-10" db="EMBL/GenBank/DDBJ databases">
        <title>Antibiotic resistance diversity of beta-lactamase producers in the General Hospital Vienna.</title>
        <authorList>
            <person name="Barisic I."/>
            <person name="Mitteregger D."/>
            <person name="Hirschl A.M."/>
            <person name="Noehammer C."/>
            <person name="Wiesinger-Mayr H."/>
        </authorList>
    </citation>
    <scope>NUCLEOTIDE SEQUENCE [LARGE SCALE GENOMIC DNA]</scope>
    <source>
        <strain evidence="1 2">ISC11</strain>
    </source>
</reference>
<proteinExistence type="predicted"/>
<comment type="caution">
    <text evidence="1">The sequence shown here is derived from an EMBL/GenBank/DDBJ whole genome shotgun (WGS) entry which is preliminary data.</text>
</comment>
<name>A0A7G2IS91_CITFR</name>
<dbReference type="AlphaFoldDB" id="A0A7G2IS91"/>
<evidence type="ECO:0000313" key="1">
    <source>
        <dbReference type="EMBL" id="CDL39788.1"/>
    </source>
</evidence>
<organism evidence="1 2">
    <name type="scientific">Citrobacter freundii</name>
    <dbReference type="NCBI Taxonomy" id="546"/>
    <lineage>
        <taxon>Bacteria</taxon>
        <taxon>Pseudomonadati</taxon>
        <taxon>Pseudomonadota</taxon>
        <taxon>Gammaproteobacteria</taxon>
        <taxon>Enterobacterales</taxon>
        <taxon>Enterobacteriaceae</taxon>
        <taxon>Citrobacter</taxon>
        <taxon>Citrobacter freundii complex</taxon>
    </lineage>
</organism>
<sequence length="56" mass="5906">MGGIAYSPVYHIAIQNDGQNGEIGPQASQMLVKMIDTRVMSILRTQGRDGGMLAGG</sequence>